<name>A0A316HWW5_9PSEU</name>
<evidence type="ECO:0000256" key="1">
    <source>
        <dbReference type="SAM" id="MobiDB-lite"/>
    </source>
</evidence>
<accession>A0A316HWW5</accession>
<sequence length="74" mass="7889">MIEQARLRKASWMSSPDFPADAQAAEPVQQGQGLLDDPAVHAQSRAVVDAAAAMSGRQQVMPDPYPISCGKNSH</sequence>
<dbReference type="AlphaFoldDB" id="A0A316HWW5"/>
<reference evidence="2 3" key="1">
    <citation type="submission" date="2018-05" db="EMBL/GenBank/DDBJ databases">
        <title>Genomic Encyclopedia of Type Strains, Phase IV (KMG-IV): sequencing the most valuable type-strain genomes for metagenomic binning, comparative biology and taxonomic classification.</title>
        <authorList>
            <person name="Goeker M."/>
        </authorList>
    </citation>
    <scope>NUCLEOTIDE SEQUENCE [LARGE SCALE GENOMIC DNA]</scope>
    <source>
        <strain evidence="2 3">DSM 45480</strain>
    </source>
</reference>
<evidence type="ECO:0000313" key="2">
    <source>
        <dbReference type="EMBL" id="PWK84613.1"/>
    </source>
</evidence>
<proteinExistence type="predicted"/>
<gene>
    <name evidence="2" type="ORF">C8D88_108228</name>
</gene>
<evidence type="ECO:0000313" key="3">
    <source>
        <dbReference type="Proteomes" id="UP000246005"/>
    </source>
</evidence>
<comment type="caution">
    <text evidence="2">The sequence shown here is derived from an EMBL/GenBank/DDBJ whole genome shotgun (WGS) entry which is preliminary data.</text>
</comment>
<protein>
    <submittedName>
        <fullName evidence="2">Uncharacterized protein</fullName>
    </submittedName>
</protein>
<dbReference type="EMBL" id="QGHB01000008">
    <property type="protein sequence ID" value="PWK84613.1"/>
    <property type="molecule type" value="Genomic_DNA"/>
</dbReference>
<organism evidence="2 3">
    <name type="scientific">Lentzea atacamensis</name>
    <dbReference type="NCBI Taxonomy" id="531938"/>
    <lineage>
        <taxon>Bacteria</taxon>
        <taxon>Bacillati</taxon>
        <taxon>Actinomycetota</taxon>
        <taxon>Actinomycetes</taxon>
        <taxon>Pseudonocardiales</taxon>
        <taxon>Pseudonocardiaceae</taxon>
        <taxon>Lentzea</taxon>
    </lineage>
</organism>
<dbReference type="Proteomes" id="UP000246005">
    <property type="component" value="Unassembled WGS sequence"/>
</dbReference>
<feature type="region of interest" description="Disordered" evidence="1">
    <location>
        <begin position="1"/>
        <end position="37"/>
    </location>
</feature>